<reference evidence="2 3" key="1">
    <citation type="submission" date="2016-04" db="EMBL/GenBank/DDBJ databases">
        <title>Draft genome of Fonsecaea erecta CBS 125763.</title>
        <authorList>
            <person name="Weiss V.A."/>
            <person name="Vicente V.A."/>
            <person name="Raittz R.T."/>
            <person name="Moreno L.F."/>
            <person name="De Souza E.M."/>
            <person name="Pedrosa F.O."/>
            <person name="Steffens M.B."/>
            <person name="Faoro H."/>
            <person name="Tadra-Sfeir M.Z."/>
            <person name="Najafzadeh M.J."/>
            <person name="Felipe M.S."/>
            <person name="Teixeira M."/>
            <person name="Sun J."/>
            <person name="Xi L."/>
            <person name="Gomes R."/>
            <person name="De Azevedo C.M."/>
            <person name="Salgado C.G."/>
            <person name="Da Silva M.B."/>
            <person name="Nascimento M.F."/>
            <person name="Queiroz-Telles F."/>
            <person name="Attili D.S."/>
            <person name="Gorbushina A."/>
        </authorList>
    </citation>
    <scope>NUCLEOTIDE SEQUENCE [LARGE SCALE GENOMIC DNA]</scope>
    <source>
        <strain evidence="2 3">CBS 125763</strain>
    </source>
</reference>
<organism evidence="2 3">
    <name type="scientific">Fonsecaea erecta</name>
    <dbReference type="NCBI Taxonomy" id="1367422"/>
    <lineage>
        <taxon>Eukaryota</taxon>
        <taxon>Fungi</taxon>
        <taxon>Dikarya</taxon>
        <taxon>Ascomycota</taxon>
        <taxon>Pezizomycotina</taxon>
        <taxon>Eurotiomycetes</taxon>
        <taxon>Chaetothyriomycetidae</taxon>
        <taxon>Chaetothyriales</taxon>
        <taxon>Herpotrichiellaceae</taxon>
        <taxon>Fonsecaea</taxon>
    </lineage>
</organism>
<sequence length="274" mass="31162">MSNPTNRTITLFDMPHQTPDADADAVPSTKWNETADAAPAMRSTRGRAIRSNRFKHFRVSHQAGRGHGRRASHQEEIADAVLPMKREGTAHAVSPIKQEGTANAIPPSLPLTDFQQEEPAPLNPQDIIQRVTTNSSSPGVDATMDISSAPTREEQRQGWISEAIERIERIQRLGRMSEAVEQVERIQRLPVGDTLLYGEIQELVTVMRRLEREILLSISSRLGRLQAQQQQQQLYRNDEGSFNNNRKMMEWLQTMNLIVLHILESRCSEWVQRE</sequence>
<dbReference type="AlphaFoldDB" id="A0A178Z2B5"/>
<dbReference type="EMBL" id="LVYI01000019">
    <property type="protein sequence ID" value="OAP53844.1"/>
    <property type="molecule type" value="Genomic_DNA"/>
</dbReference>
<comment type="caution">
    <text evidence="2">The sequence shown here is derived from an EMBL/GenBank/DDBJ whole genome shotgun (WGS) entry which is preliminary data.</text>
</comment>
<evidence type="ECO:0000313" key="3">
    <source>
        <dbReference type="Proteomes" id="UP000078343"/>
    </source>
</evidence>
<gene>
    <name evidence="2" type="ORF">AYL99_11967</name>
</gene>
<evidence type="ECO:0000256" key="1">
    <source>
        <dbReference type="SAM" id="MobiDB-lite"/>
    </source>
</evidence>
<dbReference type="Proteomes" id="UP000078343">
    <property type="component" value="Unassembled WGS sequence"/>
</dbReference>
<proteinExistence type="predicted"/>
<feature type="region of interest" description="Disordered" evidence="1">
    <location>
        <begin position="1"/>
        <end position="27"/>
    </location>
</feature>
<keyword evidence="3" id="KW-1185">Reference proteome</keyword>
<name>A0A178Z2B5_9EURO</name>
<dbReference type="GeneID" id="30016134"/>
<evidence type="ECO:0000313" key="2">
    <source>
        <dbReference type="EMBL" id="OAP53844.1"/>
    </source>
</evidence>
<accession>A0A178Z2B5</accession>
<protein>
    <submittedName>
        <fullName evidence="2">Uncharacterized protein</fullName>
    </submittedName>
</protein>
<dbReference type="RefSeq" id="XP_018687211.1">
    <property type="nucleotide sequence ID" value="XM_018843471.1"/>
</dbReference>